<reference evidence="2" key="1">
    <citation type="submission" date="2021-12" db="EMBL/GenBank/DDBJ databases">
        <title>Novel species in genus Dyadobacter.</title>
        <authorList>
            <person name="Ma C."/>
        </authorList>
    </citation>
    <scope>NUCLEOTIDE SEQUENCE</scope>
    <source>
        <strain evidence="2">LJ419</strain>
    </source>
</reference>
<sequence length="128" mass="14319">MSTVKIPNGHQAVMPYLMLNGAAKFKDFTTRVFEGVVTHTHFQEDDPNLIKHSEVSIGESTIMFCDSRPEWPAQPANMFVYVENADDTYQKALTEGGKSVMEPADQDYGRSCGVEDPCGNIWWITSVL</sequence>
<dbReference type="InterPro" id="IPR004360">
    <property type="entry name" value="Glyas_Fos-R_dOase_dom"/>
</dbReference>
<dbReference type="SUPFAM" id="SSF54593">
    <property type="entry name" value="Glyoxalase/Bleomycin resistance protein/Dihydroxybiphenyl dioxygenase"/>
    <property type="match status" value="1"/>
</dbReference>
<evidence type="ECO:0000313" key="3">
    <source>
        <dbReference type="Proteomes" id="UP001139000"/>
    </source>
</evidence>
<accession>A0A9X1PH53</accession>
<dbReference type="Gene3D" id="3.30.720.110">
    <property type="match status" value="1"/>
</dbReference>
<name>A0A9X1PH53_9BACT</name>
<evidence type="ECO:0000259" key="1">
    <source>
        <dbReference type="Pfam" id="PF00903"/>
    </source>
</evidence>
<dbReference type="EMBL" id="JAJTTC010000001">
    <property type="protein sequence ID" value="MCF0061252.1"/>
    <property type="molecule type" value="Genomic_DNA"/>
</dbReference>
<evidence type="ECO:0000313" key="2">
    <source>
        <dbReference type="EMBL" id="MCF0061252.1"/>
    </source>
</evidence>
<dbReference type="CDD" id="cd07246">
    <property type="entry name" value="VOC_like"/>
    <property type="match status" value="1"/>
</dbReference>
<organism evidence="2 3">
    <name type="scientific">Dyadobacter chenwenxiniae</name>
    <dbReference type="NCBI Taxonomy" id="2906456"/>
    <lineage>
        <taxon>Bacteria</taxon>
        <taxon>Pseudomonadati</taxon>
        <taxon>Bacteroidota</taxon>
        <taxon>Cytophagia</taxon>
        <taxon>Cytophagales</taxon>
        <taxon>Spirosomataceae</taxon>
        <taxon>Dyadobacter</taxon>
    </lineage>
</organism>
<dbReference type="RefSeq" id="WP_234608643.1">
    <property type="nucleotide sequence ID" value="NZ_CP094997.1"/>
</dbReference>
<keyword evidence="3" id="KW-1185">Reference proteome</keyword>
<dbReference type="PANTHER" id="PTHR34109:SF1">
    <property type="entry name" value="VOC DOMAIN-CONTAINING PROTEIN"/>
    <property type="match status" value="1"/>
</dbReference>
<dbReference type="PANTHER" id="PTHR34109">
    <property type="entry name" value="BNAUNNG04460D PROTEIN-RELATED"/>
    <property type="match status" value="1"/>
</dbReference>
<proteinExistence type="predicted"/>
<protein>
    <submittedName>
        <fullName evidence="2">VOC family protein</fullName>
    </submittedName>
</protein>
<dbReference type="AlphaFoldDB" id="A0A9X1PH53"/>
<gene>
    <name evidence="2" type="ORF">LXM26_07080</name>
</gene>
<comment type="caution">
    <text evidence="2">The sequence shown here is derived from an EMBL/GenBank/DDBJ whole genome shotgun (WGS) entry which is preliminary data.</text>
</comment>
<feature type="domain" description="Glyoxalase/fosfomycin resistance/dioxygenase" evidence="1">
    <location>
        <begin position="22"/>
        <end position="124"/>
    </location>
</feature>
<dbReference type="InterPro" id="IPR029068">
    <property type="entry name" value="Glyas_Bleomycin-R_OHBP_Dase"/>
</dbReference>
<dbReference type="Proteomes" id="UP001139000">
    <property type="component" value="Unassembled WGS sequence"/>
</dbReference>
<dbReference type="Pfam" id="PF00903">
    <property type="entry name" value="Glyoxalase"/>
    <property type="match status" value="1"/>
</dbReference>
<dbReference type="Gene3D" id="3.30.720.120">
    <property type="match status" value="1"/>
</dbReference>